<evidence type="ECO:0000313" key="2">
    <source>
        <dbReference type="Proteomes" id="UP000822688"/>
    </source>
</evidence>
<proteinExistence type="predicted"/>
<comment type="caution">
    <text evidence="1">The sequence shown here is derived from an EMBL/GenBank/DDBJ whole genome shotgun (WGS) entry which is preliminary data.</text>
</comment>
<reference evidence="1" key="1">
    <citation type="submission" date="2020-06" db="EMBL/GenBank/DDBJ databases">
        <title>WGS assembly of Ceratodon purpureus strain R40.</title>
        <authorList>
            <person name="Carey S.B."/>
            <person name="Jenkins J."/>
            <person name="Shu S."/>
            <person name="Lovell J.T."/>
            <person name="Sreedasyam A."/>
            <person name="Maumus F."/>
            <person name="Tiley G.P."/>
            <person name="Fernandez-Pozo N."/>
            <person name="Barry K."/>
            <person name="Chen C."/>
            <person name="Wang M."/>
            <person name="Lipzen A."/>
            <person name="Daum C."/>
            <person name="Saski C.A."/>
            <person name="Payton A.C."/>
            <person name="Mcbreen J.C."/>
            <person name="Conrad R.E."/>
            <person name="Kollar L.M."/>
            <person name="Olsson S."/>
            <person name="Huttunen S."/>
            <person name="Landis J.B."/>
            <person name="Wickett N.J."/>
            <person name="Johnson M.G."/>
            <person name="Rensing S.A."/>
            <person name="Grimwood J."/>
            <person name="Schmutz J."/>
            <person name="Mcdaniel S.F."/>
        </authorList>
    </citation>
    <scope>NUCLEOTIDE SEQUENCE</scope>
    <source>
        <strain evidence="1">R40</strain>
    </source>
</reference>
<dbReference type="AlphaFoldDB" id="A0A8T0IPL1"/>
<accession>A0A8T0IPL1</accession>
<organism evidence="1 2">
    <name type="scientific">Ceratodon purpureus</name>
    <name type="common">Fire moss</name>
    <name type="synonym">Dicranum purpureum</name>
    <dbReference type="NCBI Taxonomy" id="3225"/>
    <lineage>
        <taxon>Eukaryota</taxon>
        <taxon>Viridiplantae</taxon>
        <taxon>Streptophyta</taxon>
        <taxon>Embryophyta</taxon>
        <taxon>Bryophyta</taxon>
        <taxon>Bryophytina</taxon>
        <taxon>Bryopsida</taxon>
        <taxon>Dicranidae</taxon>
        <taxon>Pseudoditrichales</taxon>
        <taxon>Ditrichaceae</taxon>
        <taxon>Ceratodon</taxon>
    </lineage>
</organism>
<keyword evidence="2" id="KW-1185">Reference proteome</keyword>
<protein>
    <submittedName>
        <fullName evidence="1">Uncharacterized protein</fullName>
    </submittedName>
</protein>
<sequence length="144" mass="16530">MWFTSFSHSKITHLVCNTEVVSVPSLAQSTSSARSVWLISKRQKSPCYLHSIDFRCLVELLLLRCHLLLQLYNPCLEMARMFHQISMFVLAIHASEVPPRCCCFVEYDLEAWKPCSPNASIFPSSRYGRSHIIVRLHKRLCSGS</sequence>
<evidence type="ECO:0000313" key="1">
    <source>
        <dbReference type="EMBL" id="KAG0584967.1"/>
    </source>
</evidence>
<dbReference type="Proteomes" id="UP000822688">
    <property type="component" value="Chromosome 3"/>
</dbReference>
<dbReference type="EMBL" id="CM026423">
    <property type="protein sequence ID" value="KAG0584967.1"/>
    <property type="molecule type" value="Genomic_DNA"/>
</dbReference>
<gene>
    <name evidence="1" type="ORF">KC19_3G246900</name>
</gene>
<name>A0A8T0IPL1_CERPU</name>